<evidence type="ECO:0000313" key="2">
    <source>
        <dbReference type="Proteomes" id="UP000076959"/>
    </source>
</evidence>
<dbReference type="EMBL" id="LUUB01000045">
    <property type="protein sequence ID" value="OAF11851.1"/>
    <property type="molecule type" value="Genomic_DNA"/>
</dbReference>
<organism evidence="1 2">
    <name type="scientific">Bradyrhizobium centrolobii</name>
    <dbReference type="NCBI Taxonomy" id="1505087"/>
    <lineage>
        <taxon>Bacteria</taxon>
        <taxon>Pseudomonadati</taxon>
        <taxon>Pseudomonadota</taxon>
        <taxon>Alphaproteobacteria</taxon>
        <taxon>Hyphomicrobiales</taxon>
        <taxon>Nitrobacteraceae</taxon>
        <taxon>Bradyrhizobium</taxon>
    </lineage>
</organism>
<gene>
    <name evidence="1" type="ORF">AYJ54_08010</name>
</gene>
<sequence>MSLSSHLAASNQGAPLSDRASLQSRFVIRMGGIGWMVYDRERKGPALIGTDYAARLTREQAERVMLILTGPAEDEVSF</sequence>
<name>A0A176YVW8_9BRAD</name>
<reference evidence="1 2" key="1">
    <citation type="submission" date="2016-03" db="EMBL/GenBank/DDBJ databases">
        <title>Draft Genome Sequence of the Strain BR 10245 (Bradyrhizobium sp.) isolated from nodules of Centrolobium paraense.</title>
        <authorList>
            <person name="Simoes-Araujo J.L.Sr."/>
            <person name="Barauna A.C."/>
            <person name="Silva K."/>
            <person name="Zilli J.E."/>
        </authorList>
    </citation>
    <scope>NUCLEOTIDE SEQUENCE [LARGE SCALE GENOMIC DNA]</scope>
    <source>
        <strain evidence="1 2">BR 10245</strain>
    </source>
</reference>
<dbReference type="AlphaFoldDB" id="A0A176YVW8"/>
<protein>
    <submittedName>
        <fullName evidence="1">Uncharacterized protein</fullName>
    </submittedName>
</protein>
<keyword evidence="2" id="KW-1185">Reference proteome</keyword>
<comment type="caution">
    <text evidence="1">The sequence shown here is derived from an EMBL/GenBank/DDBJ whole genome shotgun (WGS) entry which is preliminary data.</text>
</comment>
<evidence type="ECO:0000313" key="1">
    <source>
        <dbReference type="EMBL" id="OAF11851.1"/>
    </source>
</evidence>
<accession>A0A176YVW8</accession>
<proteinExistence type="predicted"/>
<dbReference type="Proteomes" id="UP000076959">
    <property type="component" value="Unassembled WGS sequence"/>
</dbReference>